<dbReference type="Gene3D" id="3.40.50.200">
    <property type="entry name" value="Peptidase S8/S53 domain"/>
    <property type="match status" value="1"/>
</dbReference>
<organism evidence="3 4">
    <name type="scientific">Escallonia rubra</name>
    <dbReference type="NCBI Taxonomy" id="112253"/>
    <lineage>
        <taxon>Eukaryota</taxon>
        <taxon>Viridiplantae</taxon>
        <taxon>Streptophyta</taxon>
        <taxon>Embryophyta</taxon>
        <taxon>Tracheophyta</taxon>
        <taxon>Spermatophyta</taxon>
        <taxon>Magnoliopsida</taxon>
        <taxon>eudicotyledons</taxon>
        <taxon>Gunneridae</taxon>
        <taxon>Pentapetalae</taxon>
        <taxon>asterids</taxon>
        <taxon>campanulids</taxon>
        <taxon>Escalloniales</taxon>
        <taxon>Escalloniaceae</taxon>
        <taxon>Escallonia</taxon>
    </lineage>
</organism>
<comment type="caution">
    <text evidence="3">The sequence shown here is derived from an EMBL/GenBank/DDBJ whole genome shotgun (WGS) entry which is preliminary data.</text>
</comment>
<feature type="compositionally biased region" description="Basic and acidic residues" evidence="1">
    <location>
        <begin position="24"/>
        <end position="47"/>
    </location>
</feature>
<dbReference type="AlphaFoldDB" id="A0AA88UIC0"/>
<dbReference type="EMBL" id="JAVXUO010002085">
    <property type="protein sequence ID" value="KAK2976337.1"/>
    <property type="molecule type" value="Genomic_DNA"/>
</dbReference>
<dbReference type="Proteomes" id="UP001187471">
    <property type="component" value="Unassembled WGS sequence"/>
</dbReference>
<feature type="compositionally biased region" description="Polar residues" evidence="1">
    <location>
        <begin position="95"/>
        <end position="104"/>
    </location>
</feature>
<dbReference type="InterPro" id="IPR000209">
    <property type="entry name" value="Peptidase_S8/S53_dom"/>
</dbReference>
<dbReference type="InterPro" id="IPR036852">
    <property type="entry name" value="Peptidase_S8/S53_dom_sf"/>
</dbReference>
<dbReference type="Pfam" id="PF00082">
    <property type="entry name" value="Peptidase_S8"/>
    <property type="match status" value="1"/>
</dbReference>
<dbReference type="SUPFAM" id="SSF52743">
    <property type="entry name" value="Subtilisin-like"/>
    <property type="match status" value="1"/>
</dbReference>
<gene>
    <name evidence="3" type="ORF">RJ640_014168</name>
</gene>
<evidence type="ECO:0000259" key="2">
    <source>
        <dbReference type="Pfam" id="PF00082"/>
    </source>
</evidence>
<dbReference type="GO" id="GO:0006508">
    <property type="term" value="P:proteolysis"/>
    <property type="evidence" value="ECO:0007669"/>
    <property type="project" value="InterPro"/>
</dbReference>
<proteinExistence type="predicted"/>
<feature type="domain" description="Peptidase S8/S53" evidence="2">
    <location>
        <begin position="227"/>
        <end position="272"/>
    </location>
</feature>
<evidence type="ECO:0000256" key="1">
    <source>
        <dbReference type="SAM" id="MobiDB-lite"/>
    </source>
</evidence>
<evidence type="ECO:0000313" key="4">
    <source>
        <dbReference type="Proteomes" id="UP001187471"/>
    </source>
</evidence>
<keyword evidence="4" id="KW-1185">Reference proteome</keyword>
<feature type="compositionally biased region" description="Basic residues" evidence="1">
    <location>
        <begin position="1"/>
        <end position="11"/>
    </location>
</feature>
<reference evidence="3" key="1">
    <citation type="submission" date="2022-12" db="EMBL/GenBank/DDBJ databases">
        <title>Draft genome assemblies for two species of Escallonia (Escalloniales).</title>
        <authorList>
            <person name="Chanderbali A."/>
            <person name="Dervinis C."/>
            <person name="Anghel I."/>
            <person name="Soltis D."/>
            <person name="Soltis P."/>
            <person name="Zapata F."/>
        </authorList>
    </citation>
    <scope>NUCLEOTIDE SEQUENCE</scope>
    <source>
        <strain evidence="3">UCBG92.1500</strain>
        <tissue evidence="3">Leaf</tissue>
    </source>
</reference>
<evidence type="ECO:0000313" key="3">
    <source>
        <dbReference type="EMBL" id="KAK2976337.1"/>
    </source>
</evidence>
<feature type="region of interest" description="Disordered" evidence="1">
    <location>
        <begin position="1"/>
        <end position="129"/>
    </location>
</feature>
<name>A0AA88UIC0_9ASTE</name>
<dbReference type="GO" id="GO:0004252">
    <property type="term" value="F:serine-type endopeptidase activity"/>
    <property type="evidence" value="ECO:0007669"/>
    <property type="project" value="InterPro"/>
</dbReference>
<accession>A0AA88UIC0</accession>
<protein>
    <recommendedName>
        <fullName evidence="2">Peptidase S8/S53 domain-containing protein</fullName>
    </recommendedName>
</protein>
<sequence>MIARRRGRRPIRGATQTTIQPSNRFDKLRDSPQEEAEPKPQQKRKDPQSTGQAQVKNSPITEKTRQANDTLEAGNKAQQDTEMSEPLANPIPFSTEASQSTQGQPIEGRFWKDDSAPQPPEPSMDINEGSDVISPEILYPNPKYLINPSSTTSRHPPSHSRDNPIPIIPTETPPFPPHPVRPQIQSLMDDAPIRIHHLIQFLIKFEITPYTPELHIARVLWKNEEVRMKIDVCQNGEDPISMHQVQITPVRGTSMSCPHAARVAALLKGAHPE</sequence>
<feature type="region of interest" description="Disordered" evidence="1">
    <location>
        <begin position="143"/>
        <end position="164"/>
    </location>
</feature>
<feature type="compositionally biased region" description="Polar residues" evidence="1">
    <location>
        <begin position="48"/>
        <end position="61"/>
    </location>
</feature>